<evidence type="ECO:0000256" key="2">
    <source>
        <dbReference type="ARBA" id="ARBA00023043"/>
    </source>
</evidence>
<dbReference type="SMART" id="SM00248">
    <property type="entry name" value="ANK"/>
    <property type="match status" value="20"/>
</dbReference>
<dbReference type="SMART" id="SM00233">
    <property type="entry name" value="PH"/>
    <property type="match status" value="2"/>
</dbReference>
<dbReference type="InterPro" id="IPR036770">
    <property type="entry name" value="Ankyrin_rpt-contain_sf"/>
</dbReference>
<dbReference type="InterPro" id="IPR011993">
    <property type="entry name" value="PH-like_dom_sf"/>
</dbReference>
<evidence type="ECO:0000313" key="6">
    <source>
        <dbReference type="EMBL" id="KNC55764.1"/>
    </source>
</evidence>
<feature type="repeat" description="ANK" evidence="3">
    <location>
        <begin position="415"/>
        <end position="436"/>
    </location>
</feature>
<evidence type="ECO:0000256" key="3">
    <source>
        <dbReference type="PROSITE-ProRule" id="PRU00023"/>
    </source>
</evidence>
<dbReference type="Pfam" id="PF00023">
    <property type="entry name" value="Ank"/>
    <property type="match status" value="1"/>
</dbReference>
<dbReference type="InterPro" id="IPR002110">
    <property type="entry name" value="Ankyrin_rpt"/>
</dbReference>
<dbReference type="RefSeq" id="XP_013752848.1">
    <property type="nucleotide sequence ID" value="XM_013897394.1"/>
</dbReference>
<feature type="repeat" description="ANK" evidence="3">
    <location>
        <begin position="170"/>
        <end position="202"/>
    </location>
</feature>
<evidence type="ECO:0000259" key="5">
    <source>
        <dbReference type="PROSITE" id="PS50003"/>
    </source>
</evidence>
<dbReference type="GeneID" id="25569230"/>
<evidence type="ECO:0000256" key="1">
    <source>
        <dbReference type="ARBA" id="ARBA00022737"/>
    </source>
</evidence>
<dbReference type="InterPro" id="IPR011990">
    <property type="entry name" value="TPR-like_helical_dom_sf"/>
</dbReference>
<reference evidence="6 7" key="1">
    <citation type="submission" date="2010-05" db="EMBL/GenBank/DDBJ databases">
        <title>The Genome Sequence of Thecamonas trahens ATCC 50062.</title>
        <authorList>
            <consortium name="The Broad Institute Genome Sequencing Platform"/>
            <person name="Russ C."/>
            <person name="Cuomo C."/>
            <person name="Shea T."/>
            <person name="Young S.K."/>
            <person name="Zeng Q."/>
            <person name="Koehrsen M."/>
            <person name="Haas B."/>
            <person name="Borodovsky M."/>
            <person name="Guigo R."/>
            <person name="Alvarado L."/>
            <person name="Berlin A."/>
            <person name="Bochicchio J."/>
            <person name="Borenstein D."/>
            <person name="Chapman S."/>
            <person name="Chen Z."/>
            <person name="Freedman E."/>
            <person name="Gellesch M."/>
            <person name="Goldberg J."/>
            <person name="Griggs A."/>
            <person name="Gujja S."/>
            <person name="Heilman E."/>
            <person name="Heiman D."/>
            <person name="Hepburn T."/>
            <person name="Howarth C."/>
            <person name="Jen D."/>
            <person name="Larson L."/>
            <person name="Mehta T."/>
            <person name="Park D."/>
            <person name="Pearson M."/>
            <person name="Roberts A."/>
            <person name="Saif S."/>
            <person name="Shenoy N."/>
            <person name="Sisk P."/>
            <person name="Stolte C."/>
            <person name="Sykes S."/>
            <person name="Thomson T."/>
            <person name="Walk T."/>
            <person name="White J."/>
            <person name="Yandava C."/>
            <person name="Burger G."/>
            <person name="Gray M.W."/>
            <person name="Holland P.W.H."/>
            <person name="King N."/>
            <person name="Lang F.B.F."/>
            <person name="Roger A.J."/>
            <person name="Ruiz-Trillo I."/>
            <person name="Lander E."/>
            <person name="Nusbaum C."/>
        </authorList>
    </citation>
    <scope>NUCLEOTIDE SEQUENCE [LARGE SCALE GENOMIC DNA]</scope>
    <source>
        <strain evidence="6 7">ATCC 50062</strain>
    </source>
</reference>
<accession>A0A0L0DTV3</accession>
<dbReference type="Pfam" id="PF12796">
    <property type="entry name" value="Ank_2"/>
    <property type="match status" value="5"/>
</dbReference>
<feature type="compositionally biased region" description="Low complexity" evidence="4">
    <location>
        <begin position="779"/>
        <end position="796"/>
    </location>
</feature>
<dbReference type="PROSITE" id="PS50088">
    <property type="entry name" value="ANK_REPEAT"/>
    <property type="match status" value="11"/>
</dbReference>
<feature type="region of interest" description="Disordered" evidence="4">
    <location>
        <begin position="1926"/>
        <end position="1993"/>
    </location>
</feature>
<dbReference type="SUPFAM" id="SSF50729">
    <property type="entry name" value="PH domain-like"/>
    <property type="match status" value="1"/>
</dbReference>
<dbReference type="STRING" id="461836.A0A0L0DTV3"/>
<dbReference type="PRINTS" id="PR01415">
    <property type="entry name" value="ANKYRIN"/>
</dbReference>
<keyword evidence="1" id="KW-0677">Repeat</keyword>
<evidence type="ECO:0000313" key="7">
    <source>
        <dbReference type="Proteomes" id="UP000054408"/>
    </source>
</evidence>
<proteinExistence type="predicted"/>
<feature type="compositionally biased region" description="Gly residues" evidence="4">
    <location>
        <begin position="1928"/>
        <end position="1966"/>
    </location>
</feature>
<feature type="repeat" description="ANK" evidence="3">
    <location>
        <begin position="869"/>
        <end position="901"/>
    </location>
</feature>
<feature type="repeat" description="ANK" evidence="3">
    <location>
        <begin position="1327"/>
        <end position="1359"/>
    </location>
</feature>
<dbReference type="Gene3D" id="1.25.40.10">
    <property type="entry name" value="Tetratricopeptide repeat domain"/>
    <property type="match status" value="1"/>
</dbReference>
<dbReference type="eggNOG" id="KOG0504">
    <property type="taxonomic scope" value="Eukaryota"/>
</dbReference>
<dbReference type="InterPro" id="IPR001849">
    <property type="entry name" value="PH_domain"/>
</dbReference>
<protein>
    <submittedName>
        <fullName evidence="6">Ankyrin repeat protein</fullName>
    </submittedName>
</protein>
<dbReference type="PANTHER" id="PTHR24198:SF165">
    <property type="entry name" value="ANKYRIN REPEAT-CONTAINING PROTEIN-RELATED"/>
    <property type="match status" value="1"/>
</dbReference>
<feature type="region of interest" description="Disordered" evidence="4">
    <location>
        <begin position="454"/>
        <end position="477"/>
    </location>
</feature>
<dbReference type="FunFam" id="2.30.29.30:FF:000286">
    <property type="entry name" value="PH-protein kinase domain containing protein"/>
    <property type="match status" value="1"/>
</dbReference>
<keyword evidence="7" id="KW-1185">Reference proteome</keyword>
<dbReference type="PANTHER" id="PTHR24198">
    <property type="entry name" value="ANKYRIN REPEAT AND PROTEIN KINASE DOMAIN-CONTAINING PROTEIN"/>
    <property type="match status" value="1"/>
</dbReference>
<feature type="repeat" description="ANK" evidence="3">
    <location>
        <begin position="630"/>
        <end position="662"/>
    </location>
</feature>
<dbReference type="EMBL" id="GL349504">
    <property type="protein sequence ID" value="KNC55764.1"/>
    <property type="molecule type" value="Genomic_DNA"/>
</dbReference>
<feature type="domain" description="PH" evidence="5">
    <location>
        <begin position="1093"/>
        <end position="1193"/>
    </location>
</feature>
<sequence length="1993" mass="209237">MSSTLVAAVNAGDVERVRELVGNPNEAASLGLARSGLTVLHTAVSLKDAGVVQALIAGGADVNAKTDDDAALTPLQMAVRAGASDLVKVLLDAEASIEAPPGSLSVLHDVSSTFNGAKILKIMFDERCIDVDVRGPGKNTPLHSAAASGYAEVAELFLRARADTAAVNADGQTPLTLAIEGGHLGLVRLLLDYGADPTQKRGDKLAPLAVAVSAGLPAMYRIILAALPIQNIDESVVLSALELPAQDALDVLTLIHNDMPDDPIPRTRTKAGETPLHIAASSGLRLADVALYLIEKYPSMATTLNKAKSSPLFSACASPELSVDLISALLAAGCDPNATNKSKATPLLVLISGHSVDGDDDGDEDDDEAEAKAAIARAAARRGIWATEPTKAADVGTVVVALVAAGANPFHTDKSGSSALHLAIRSGATEVAKLMLTALIAAAEAKGAPLVVAADSSSSSPRSSAGESGGGSLGTTADSLSSLSSLSPSVLMPAATALDKRGLTPLHYAVLTGSHELVALMTGAGASGLATQSKATRRAGQTALHMAAASGHVRIVLTLLSSGAEPNITDEARRLPLHYVLDTEYTAPEVVDVPPAGDLPAVSLPDEAKRLLIARLLLESGSKIAADDSAGLTPLHLAARNSLTHVTELLLALGASPYALTKKKETVFDVASTPCKAFVSNALSDAPILLRGQLAWLTRGKMTKSVSWQRRYGVLRPSRLMLYASAKKYEAAPDSPLLVVPLGMPATSLEMASSTASSRRGMSTVSLLDDSSAPSMAAAAASGAAAEPSAADGGAEQPPLTSSSSVHIRHPHGDAIISADGASLIEAWYIALVAASRVHPLHASVIRPDPALTQVLLAGGADPHAADALGATPLHVAAAWGRTEQARALLQAGADADARDRFSLQPMHHAILTRNLDLVDVLLDYKATGSAASAWGATALDLLVPSLMPAVRSAQSRPRVRTTPKPPPLAYYYARARNALLDLNPREMAETIMLHSLDVNALDPNTGVGLLHYSAVLGLPEALKFLSMLGAQLDLVSLHGTPPLLLGVVCGHHNVVEALLAVHSEVDAVDASGASAADLAQTESMNLLLQRGAALHSGWLVKRGGGTSLLGRKSWKRRWFVLRSKVISYYEGSGSTEVLGSIPMPSPVERDDEAGKDKRYHFRVITPKRTYYLASESKREVKDWVNAITSVNTESASLAEFEQLKATLFFDPAEHLPTDWSGEYRPGKYALHHAVDAGTVNFASLASSFDGSAHKRHFRYSVLHFLAVSPSARLKVASALLSSLRSVLDSRDAFERTPLHLAVAAGNASLVQAFIDAGADVNAVDNCGRGVLHSAALVGNASIVRALLDAGAEAATADSVAGYYPAHLTGDDDCAQLLTAACGNGLPAEPVGKANAVGSVELDVAGMLERARESAASRALASLPKASLPVMTAAAAELDELYTHAPLNLTKDPEAALLEMQFEYVFRDPVSVPHEHTCAMASLVSHPVLKRLLLTDALAARVAAVVSAAVEVALATPDNGLPEHREEASRSQLASVYVQLVNGTIGTRSSAVALFAQIVDDVAETMTHVLEAEPRAAASAQMWMHTTVGPALGAFVYRPLMLTRIIRYLSISLSKDTVVRFASRPASLDVPAPLALSDIASMATSDGYSVIEMFTNEFSSYQEVLAYMSALATHLGSAPASRDLLILYGRGLFELARRSKDKKEQPRLQLRTNRVLWLALRGYDEPGLARGEDGTKSLLLYFAGKHVWASRKAAEAMRLAFAVAIYSLPHEAIAAHKRDPSASSPVMHGLVALVPKLFEYYCRLLEQSKEYTLALIHYREAIRFSPGYRAHHIDAVRMSRLCKLRSDRTAEVFDLLCHVYADEPDTWAEYALHLMQTNDVHAAGPLLRKALGLDPTHAKSRKYLKLLISKYPTLQISTDAELLVRGSSKGGAGSSSGAGPGGRMAAGPGGRMMPGGGGGGAGGGNMAHGQPQQLQLGFQAGPGRGGMSPARRK</sequence>
<feature type="repeat" description="ANK" evidence="3">
    <location>
        <begin position="539"/>
        <end position="571"/>
    </location>
</feature>
<feature type="compositionally biased region" description="Low complexity" evidence="4">
    <location>
        <begin position="456"/>
        <end position="466"/>
    </location>
</feature>
<dbReference type="OrthoDB" id="2157866at2759"/>
<organism evidence="6 7">
    <name type="scientific">Thecamonas trahens ATCC 50062</name>
    <dbReference type="NCBI Taxonomy" id="461836"/>
    <lineage>
        <taxon>Eukaryota</taxon>
        <taxon>Apusozoa</taxon>
        <taxon>Apusomonadida</taxon>
        <taxon>Apusomonadidae</taxon>
        <taxon>Thecamonas</taxon>
    </lineage>
</organism>
<feature type="domain" description="PH" evidence="5">
    <location>
        <begin position="687"/>
        <end position="837"/>
    </location>
</feature>
<dbReference type="Pfam" id="PF00169">
    <property type="entry name" value="PH"/>
    <property type="match status" value="1"/>
</dbReference>
<dbReference type="SUPFAM" id="SSF48452">
    <property type="entry name" value="TPR-like"/>
    <property type="match status" value="1"/>
</dbReference>
<gene>
    <name evidence="6" type="ORF">AMSG_11192</name>
</gene>
<feature type="repeat" description="ANK" evidence="3">
    <location>
        <begin position="70"/>
        <end position="102"/>
    </location>
</feature>
<keyword evidence="2 3" id="KW-0040">ANK repeat</keyword>
<dbReference type="eggNOG" id="KOG4177">
    <property type="taxonomic scope" value="Eukaryota"/>
</dbReference>
<evidence type="ECO:0000256" key="4">
    <source>
        <dbReference type="SAM" id="MobiDB-lite"/>
    </source>
</evidence>
<dbReference type="Gene3D" id="1.25.40.20">
    <property type="entry name" value="Ankyrin repeat-containing domain"/>
    <property type="match status" value="8"/>
</dbReference>
<dbReference type="PROSITE" id="PS50003">
    <property type="entry name" value="PH_DOMAIN"/>
    <property type="match status" value="2"/>
</dbReference>
<feature type="repeat" description="ANK" evidence="3">
    <location>
        <begin position="137"/>
        <end position="169"/>
    </location>
</feature>
<feature type="repeat" description="ANK" evidence="3">
    <location>
        <begin position="35"/>
        <end position="67"/>
    </location>
</feature>
<feature type="region of interest" description="Disordered" evidence="4">
    <location>
        <begin position="779"/>
        <end position="807"/>
    </location>
</feature>
<dbReference type="Proteomes" id="UP000054408">
    <property type="component" value="Unassembled WGS sequence"/>
</dbReference>
<dbReference type="PROSITE" id="PS50297">
    <property type="entry name" value="ANK_REP_REGION"/>
    <property type="match status" value="11"/>
</dbReference>
<feature type="repeat" description="ANK" evidence="3">
    <location>
        <begin position="501"/>
        <end position="527"/>
    </location>
</feature>
<name>A0A0L0DTV3_THETB</name>
<dbReference type="Gene3D" id="2.30.29.30">
    <property type="entry name" value="Pleckstrin-homology domain (PH domain)/Phosphotyrosine-binding domain (PTB)"/>
    <property type="match status" value="1"/>
</dbReference>
<dbReference type="SUPFAM" id="SSF48403">
    <property type="entry name" value="Ankyrin repeat"/>
    <property type="match status" value="5"/>
</dbReference>
<feature type="repeat" description="ANK" evidence="3">
    <location>
        <begin position="1294"/>
        <end position="1326"/>
    </location>
</feature>
<dbReference type="eggNOG" id="KOG4229">
    <property type="taxonomic scope" value="Eukaryota"/>
</dbReference>